<accession>A0A9D1NXF6</accession>
<dbReference type="Proteomes" id="UP000886889">
    <property type="component" value="Unassembled WGS sequence"/>
</dbReference>
<evidence type="ECO:0000313" key="2">
    <source>
        <dbReference type="EMBL" id="HIV22620.1"/>
    </source>
</evidence>
<reference evidence="2" key="2">
    <citation type="journal article" date="2021" name="PeerJ">
        <title>Extensive microbial diversity within the chicken gut microbiome revealed by metagenomics and culture.</title>
        <authorList>
            <person name="Gilroy R."/>
            <person name="Ravi A."/>
            <person name="Getino M."/>
            <person name="Pursley I."/>
            <person name="Horton D.L."/>
            <person name="Alikhan N.F."/>
            <person name="Baker D."/>
            <person name="Gharbi K."/>
            <person name="Hall N."/>
            <person name="Watson M."/>
            <person name="Adriaenssens E.M."/>
            <person name="Foster-Nyarko E."/>
            <person name="Jarju S."/>
            <person name="Secka A."/>
            <person name="Antonio M."/>
            <person name="Oren A."/>
            <person name="Chaudhuri R.R."/>
            <person name="La Ragione R."/>
            <person name="Hildebrand F."/>
            <person name="Pallen M.J."/>
        </authorList>
    </citation>
    <scope>NUCLEOTIDE SEQUENCE</scope>
    <source>
        <strain evidence="2">ChiBcec6-7307</strain>
    </source>
</reference>
<name>A0A9D1NXF6_9FIRM</name>
<evidence type="ECO:0008006" key="4">
    <source>
        <dbReference type="Google" id="ProtNLM"/>
    </source>
</evidence>
<comment type="caution">
    <text evidence="2">The sequence shown here is derived from an EMBL/GenBank/DDBJ whole genome shotgun (WGS) entry which is preliminary data.</text>
</comment>
<sequence length="332" mass="36364">MRILWRMLLFGASLVLLFLAAGWCGQAKEPAGRAVVFLTETWLDKKTGEEICRLEAEQEEGVSLCFWGEKQDVTVSCQETGKSVRAGMVVCTGNPGLLIPGGSLLAWRQEGCLVDEKTAEELFGSRSAGGQTLWYQGAACPVLGTFGSVRRTVVRMAREEDGSLLLGAVLEKAGEEAADSVGQQFLLRHGLDGQTADFGFLWAAAENMLLLLPFLFVCSFCRLAFRAAKRAGSAPGRRLLFFLTAAAGLLFLWFLFCRLEIPKDMIPSRWSDFAFWGDWWERQKKNLLLLFSAPLGEAQLTAVWNLLRSLLCSLAAAVLGAASLRPAGSLKK</sequence>
<gene>
    <name evidence="2" type="ORF">IAC80_01640</name>
</gene>
<proteinExistence type="predicted"/>
<protein>
    <recommendedName>
        <fullName evidence="4">MacB-like periplasmic core domain-containing protein</fullName>
    </recommendedName>
</protein>
<keyword evidence="1" id="KW-1133">Transmembrane helix</keyword>
<keyword evidence="1" id="KW-0812">Transmembrane</keyword>
<reference evidence="2" key="1">
    <citation type="submission" date="2020-10" db="EMBL/GenBank/DDBJ databases">
        <authorList>
            <person name="Gilroy R."/>
        </authorList>
    </citation>
    <scope>NUCLEOTIDE SEQUENCE</scope>
    <source>
        <strain evidence="2">ChiBcec6-7307</strain>
    </source>
</reference>
<evidence type="ECO:0000256" key="1">
    <source>
        <dbReference type="SAM" id="Phobius"/>
    </source>
</evidence>
<evidence type="ECO:0000313" key="3">
    <source>
        <dbReference type="Proteomes" id="UP000886889"/>
    </source>
</evidence>
<dbReference type="AlphaFoldDB" id="A0A9D1NXF6"/>
<keyword evidence="1" id="KW-0472">Membrane</keyword>
<feature type="transmembrane region" description="Helical" evidence="1">
    <location>
        <begin position="208"/>
        <end position="227"/>
    </location>
</feature>
<organism evidence="2 3">
    <name type="scientific">Candidatus Merdiplasma excrementigallinarum</name>
    <dbReference type="NCBI Taxonomy" id="2840864"/>
    <lineage>
        <taxon>Bacteria</taxon>
        <taxon>Bacillati</taxon>
        <taxon>Bacillota</taxon>
        <taxon>Clostridia</taxon>
        <taxon>Lachnospirales</taxon>
        <taxon>Lachnospiraceae</taxon>
        <taxon>Lachnospiraceae incertae sedis</taxon>
        <taxon>Candidatus Merdiplasma</taxon>
    </lineage>
</organism>
<feature type="transmembrane region" description="Helical" evidence="1">
    <location>
        <begin position="239"/>
        <end position="256"/>
    </location>
</feature>
<dbReference type="EMBL" id="DVOS01000022">
    <property type="protein sequence ID" value="HIV22620.1"/>
    <property type="molecule type" value="Genomic_DNA"/>
</dbReference>